<dbReference type="InterPro" id="IPR013656">
    <property type="entry name" value="PAS_4"/>
</dbReference>
<dbReference type="Gene3D" id="1.10.287.130">
    <property type="match status" value="1"/>
</dbReference>
<dbReference type="CDD" id="cd00082">
    <property type="entry name" value="HisKA"/>
    <property type="match status" value="1"/>
</dbReference>
<dbReference type="Pfam" id="PF02518">
    <property type="entry name" value="HATPase_c"/>
    <property type="match status" value="1"/>
</dbReference>
<comment type="caution">
    <text evidence="13">The sequence shown here is derived from an EMBL/GenBank/DDBJ whole genome shotgun (WGS) entry which is preliminary data.</text>
</comment>
<dbReference type="InterPro" id="IPR013655">
    <property type="entry name" value="PAS_fold_3"/>
</dbReference>
<dbReference type="InterPro" id="IPR036890">
    <property type="entry name" value="HATPase_C_sf"/>
</dbReference>
<evidence type="ECO:0000313" key="14">
    <source>
        <dbReference type="Proteomes" id="UP000777265"/>
    </source>
</evidence>
<dbReference type="SMART" id="SM00086">
    <property type="entry name" value="PAC"/>
    <property type="match status" value="3"/>
</dbReference>
<keyword evidence="5" id="KW-0547">Nucleotide-binding</keyword>
<dbReference type="GO" id="GO:0000155">
    <property type="term" value="F:phosphorelay sensor kinase activity"/>
    <property type="evidence" value="ECO:0007669"/>
    <property type="project" value="InterPro"/>
</dbReference>
<dbReference type="EC" id="2.7.13.3" evidence="2"/>
<dbReference type="Pfam" id="PF13426">
    <property type="entry name" value="PAS_9"/>
    <property type="match status" value="1"/>
</dbReference>
<dbReference type="AlphaFoldDB" id="A0A971M4N8"/>
<keyword evidence="8" id="KW-0902">Two-component regulatory system</keyword>
<evidence type="ECO:0000256" key="6">
    <source>
        <dbReference type="ARBA" id="ARBA00022777"/>
    </source>
</evidence>
<accession>A0A971M4N8</accession>
<keyword evidence="3" id="KW-0597">Phosphoprotein</keyword>
<name>A0A971M4N8_9BACT</name>
<evidence type="ECO:0000256" key="4">
    <source>
        <dbReference type="ARBA" id="ARBA00022679"/>
    </source>
</evidence>
<feature type="region of interest" description="Disordered" evidence="9">
    <location>
        <begin position="1"/>
        <end position="24"/>
    </location>
</feature>
<dbReference type="InterPro" id="IPR005467">
    <property type="entry name" value="His_kinase_dom"/>
</dbReference>
<dbReference type="Pfam" id="PF00512">
    <property type="entry name" value="HisKA"/>
    <property type="match status" value="1"/>
</dbReference>
<evidence type="ECO:0000256" key="1">
    <source>
        <dbReference type="ARBA" id="ARBA00000085"/>
    </source>
</evidence>
<dbReference type="SMART" id="SM00091">
    <property type="entry name" value="PAS"/>
    <property type="match status" value="3"/>
</dbReference>
<reference evidence="13" key="1">
    <citation type="journal article" date="2020" name="Biotechnol. Biofuels">
        <title>New insights from the biogas microbiome by comprehensive genome-resolved metagenomics of nearly 1600 species originating from multiple anaerobic digesters.</title>
        <authorList>
            <person name="Campanaro S."/>
            <person name="Treu L."/>
            <person name="Rodriguez-R L.M."/>
            <person name="Kovalovszki A."/>
            <person name="Ziels R.M."/>
            <person name="Maus I."/>
            <person name="Zhu X."/>
            <person name="Kougias P.G."/>
            <person name="Basile A."/>
            <person name="Luo G."/>
            <person name="Schluter A."/>
            <person name="Konstantinidis K.T."/>
            <person name="Angelidaki I."/>
        </authorList>
    </citation>
    <scope>NUCLEOTIDE SEQUENCE</scope>
    <source>
        <strain evidence="13">AS06rmzACSIP_7</strain>
    </source>
</reference>
<dbReference type="PROSITE" id="PS50113">
    <property type="entry name" value="PAC"/>
    <property type="match status" value="3"/>
</dbReference>
<evidence type="ECO:0000259" key="12">
    <source>
        <dbReference type="PROSITE" id="PS50113"/>
    </source>
</evidence>
<organism evidence="13 14">
    <name type="scientific">Syntrophorhabdus aromaticivorans</name>
    <dbReference type="NCBI Taxonomy" id="328301"/>
    <lineage>
        <taxon>Bacteria</taxon>
        <taxon>Pseudomonadati</taxon>
        <taxon>Thermodesulfobacteriota</taxon>
        <taxon>Syntrophorhabdia</taxon>
        <taxon>Syntrophorhabdales</taxon>
        <taxon>Syntrophorhabdaceae</taxon>
        <taxon>Syntrophorhabdus</taxon>
    </lineage>
</organism>
<dbReference type="EMBL" id="JAAYEE010000172">
    <property type="protein sequence ID" value="NLW35798.1"/>
    <property type="molecule type" value="Genomic_DNA"/>
</dbReference>
<protein>
    <recommendedName>
        <fullName evidence="2">histidine kinase</fullName>
        <ecNumber evidence="2">2.7.13.3</ecNumber>
    </recommendedName>
</protein>
<feature type="domain" description="PAS" evidence="11">
    <location>
        <begin position="155"/>
        <end position="196"/>
    </location>
</feature>
<evidence type="ECO:0000313" key="13">
    <source>
        <dbReference type="EMBL" id="NLW35798.1"/>
    </source>
</evidence>
<dbReference type="NCBIfam" id="TIGR00229">
    <property type="entry name" value="sensory_box"/>
    <property type="match status" value="2"/>
</dbReference>
<keyword evidence="7" id="KW-0067">ATP-binding</keyword>
<evidence type="ECO:0000259" key="11">
    <source>
        <dbReference type="PROSITE" id="PS50112"/>
    </source>
</evidence>
<evidence type="ECO:0000259" key="10">
    <source>
        <dbReference type="PROSITE" id="PS50109"/>
    </source>
</evidence>
<evidence type="ECO:0000256" key="7">
    <source>
        <dbReference type="ARBA" id="ARBA00022840"/>
    </source>
</evidence>
<feature type="domain" description="PAC" evidence="12">
    <location>
        <begin position="104"/>
        <end position="154"/>
    </location>
</feature>
<dbReference type="PROSITE" id="PS50112">
    <property type="entry name" value="PAS"/>
    <property type="match status" value="2"/>
</dbReference>
<feature type="domain" description="PAC" evidence="12">
    <location>
        <begin position="358"/>
        <end position="411"/>
    </location>
</feature>
<dbReference type="Gene3D" id="3.30.565.10">
    <property type="entry name" value="Histidine kinase-like ATPase, C-terminal domain"/>
    <property type="match status" value="1"/>
</dbReference>
<dbReference type="Proteomes" id="UP000777265">
    <property type="component" value="Unassembled WGS sequence"/>
</dbReference>
<evidence type="ECO:0000256" key="9">
    <source>
        <dbReference type="SAM" id="MobiDB-lite"/>
    </source>
</evidence>
<evidence type="ECO:0000256" key="8">
    <source>
        <dbReference type="ARBA" id="ARBA00023012"/>
    </source>
</evidence>
<sequence>MRGSKKPSPDAALGGDDRKYGKKQGIPRLSEVQLRDLAEKSLAGIYLIQDGLFKFVNPRFAQIFGYKADEISGTKRPEELVHPEDRHTVAENIRKRISGEADSFHYEFMGLAKDGETIDVEVYGSRTSNQRRPAVIGTLLDVTRRKRAREILKQAEEKYRSIFENAVEGIFQTTPQGRFIAANPALAKMLGYESPEEFAGVLNNIEQQLYVEPARRSEFLEMLEKAGSVSGFECELYQKNGSKILVLINSRAVRDAHGVTQCYEGTIEDVTERRKAAEALNRLNEFNKVIINNAPVAIFTLDKDGVFASVNPALASLSDLGPRAEEKLIGFNWLKNPYTIKCGLAGYIKRGLEGEAFQLWDFPFVSYRGDRNLYMDFKGVPLRGEGGAIEGLLCIIEETTDRVRTRAKLMQEAKMAAIGRLAAGIAHELNNPLATLVAYAELAVQALESMGVDQEKQPSVEELRNYLGIVEEQAFRCKNVITDILSLPRKDGLEPTEVDVNGLLDSVIELANVEKLNVNIEKEFHDVPPRVKGDISALRQVFVNLISNSIDAVEGRLDPAIRIRTGTEGCRVRIEIEDNGVGIPDSIMDKIFEPFYTTKESKKGTGLGLSLCSELINSMGGTIRVESKPRYGTTFTIVLPMFNAEQGGGD</sequence>
<dbReference type="SMART" id="SM00388">
    <property type="entry name" value="HisKA"/>
    <property type="match status" value="1"/>
</dbReference>
<dbReference type="InterPro" id="IPR004358">
    <property type="entry name" value="Sig_transdc_His_kin-like_C"/>
</dbReference>
<feature type="domain" description="PAS" evidence="11">
    <location>
        <begin position="50"/>
        <end position="100"/>
    </location>
</feature>
<dbReference type="SMART" id="SM00387">
    <property type="entry name" value="HATPase_c"/>
    <property type="match status" value="1"/>
</dbReference>
<reference evidence="13" key="2">
    <citation type="submission" date="2020-01" db="EMBL/GenBank/DDBJ databases">
        <authorList>
            <person name="Campanaro S."/>
        </authorList>
    </citation>
    <scope>NUCLEOTIDE SEQUENCE</scope>
    <source>
        <strain evidence="13">AS06rmzACSIP_7</strain>
    </source>
</reference>
<evidence type="ECO:0000256" key="2">
    <source>
        <dbReference type="ARBA" id="ARBA00012438"/>
    </source>
</evidence>
<dbReference type="InterPro" id="IPR003661">
    <property type="entry name" value="HisK_dim/P_dom"/>
</dbReference>
<dbReference type="PANTHER" id="PTHR43065">
    <property type="entry name" value="SENSOR HISTIDINE KINASE"/>
    <property type="match status" value="1"/>
</dbReference>
<comment type="catalytic activity">
    <reaction evidence="1">
        <text>ATP + protein L-histidine = ADP + protein N-phospho-L-histidine.</text>
        <dbReference type="EC" id="2.7.13.3"/>
    </reaction>
</comment>
<dbReference type="CDD" id="cd00130">
    <property type="entry name" value="PAS"/>
    <property type="match status" value="2"/>
</dbReference>
<dbReference type="InterPro" id="IPR001610">
    <property type="entry name" value="PAC"/>
</dbReference>
<dbReference type="Gene3D" id="3.30.450.20">
    <property type="entry name" value="PAS domain"/>
    <property type="match status" value="3"/>
</dbReference>
<keyword evidence="4" id="KW-0808">Transferase</keyword>
<dbReference type="InterPro" id="IPR036097">
    <property type="entry name" value="HisK_dim/P_sf"/>
</dbReference>
<evidence type="ECO:0000256" key="3">
    <source>
        <dbReference type="ARBA" id="ARBA00022553"/>
    </source>
</evidence>
<keyword evidence="6" id="KW-0418">Kinase</keyword>
<dbReference type="InterPro" id="IPR000014">
    <property type="entry name" value="PAS"/>
</dbReference>
<dbReference type="Pfam" id="PF08448">
    <property type="entry name" value="PAS_4"/>
    <property type="match status" value="1"/>
</dbReference>
<dbReference type="Pfam" id="PF08447">
    <property type="entry name" value="PAS_3"/>
    <property type="match status" value="1"/>
</dbReference>
<feature type="domain" description="PAC" evidence="12">
    <location>
        <begin position="230"/>
        <end position="282"/>
    </location>
</feature>
<dbReference type="InterPro" id="IPR035965">
    <property type="entry name" value="PAS-like_dom_sf"/>
</dbReference>
<dbReference type="SUPFAM" id="SSF47384">
    <property type="entry name" value="Homodimeric domain of signal transducing histidine kinase"/>
    <property type="match status" value="1"/>
</dbReference>
<dbReference type="SUPFAM" id="SSF55785">
    <property type="entry name" value="PYP-like sensor domain (PAS domain)"/>
    <property type="match status" value="3"/>
</dbReference>
<dbReference type="InterPro" id="IPR000700">
    <property type="entry name" value="PAS-assoc_C"/>
</dbReference>
<dbReference type="InterPro" id="IPR003594">
    <property type="entry name" value="HATPase_dom"/>
</dbReference>
<gene>
    <name evidence="13" type="ORF">GXY80_10005</name>
</gene>
<evidence type="ECO:0000256" key="5">
    <source>
        <dbReference type="ARBA" id="ARBA00022741"/>
    </source>
</evidence>
<proteinExistence type="predicted"/>
<dbReference type="PRINTS" id="PR00344">
    <property type="entry name" value="BCTRLSENSOR"/>
</dbReference>
<feature type="domain" description="Histidine kinase" evidence="10">
    <location>
        <begin position="424"/>
        <end position="643"/>
    </location>
</feature>
<dbReference type="PANTHER" id="PTHR43065:SF10">
    <property type="entry name" value="PEROXIDE STRESS-ACTIVATED HISTIDINE KINASE MAK3"/>
    <property type="match status" value="1"/>
</dbReference>
<dbReference type="GO" id="GO:0005524">
    <property type="term" value="F:ATP binding"/>
    <property type="evidence" value="ECO:0007669"/>
    <property type="project" value="UniProtKB-KW"/>
</dbReference>
<dbReference type="PROSITE" id="PS50109">
    <property type="entry name" value="HIS_KIN"/>
    <property type="match status" value="1"/>
</dbReference>
<dbReference type="SUPFAM" id="SSF55874">
    <property type="entry name" value="ATPase domain of HSP90 chaperone/DNA topoisomerase II/histidine kinase"/>
    <property type="match status" value="1"/>
</dbReference>